<name>A0A5C3LH22_9AGAR</name>
<feature type="compositionally biased region" description="Polar residues" evidence="1">
    <location>
        <begin position="123"/>
        <end position="150"/>
    </location>
</feature>
<feature type="region of interest" description="Disordered" evidence="1">
    <location>
        <begin position="120"/>
        <end position="150"/>
    </location>
</feature>
<organism evidence="2 3">
    <name type="scientific">Crucibulum laeve</name>
    <dbReference type="NCBI Taxonomy" id="68775"/>
    <lineage>
        <taxon>Eukaryota</taxon>
        <taxon>Fungi</taxon>
        <taxon>Dikarya</taxon>
        <taxon>Basidiomycota</taxon>
        <taxon>Agaricomycotina</taxon>
        <taxon>Agaricomycetes</taxon>
        <taxon>Agaricomycetidae</taxon>
        <taxon>Agaricales</taxon>
        <taxon>Agaricineae</taxon>
        <taxon>Nidulariaceae</taxon>
        <taxon>Crucibulum</taxon>
    </lineage>
</organism>
<accession>A0A5C3LH22</accession>
<evidence type="ECO:0000313" key="2">
    <source>
        <dbReference type="EMBL" id="TFK32399.1"/>
    </source>
</evidence>
<protein>
    <submittedName>
        <fullName evidence="2">Uncharacterized protein</fullName>
    </submittedName>
</protein>
<feature type="region of interest" description="Disordered" evidence="1">
    <location>
        <begin position="69"/>
        <end position="94"/>
    </location>
</feature>
<evidence type="ECO:0000313" key="3">
    <source>
        <dbReference type="Proteomes" id="UP000308652"/>
    </source>
</evidence>
<proteinExistence type="predicted"/>
<sequence>MRSADNISSSPSREAPPLYAQFNSQGTLDIHSTLLTIAKRFEKLEKWTVGHVRALEDRMSDVERWLVDKEKEKEKEGEKESKLMKDSSGSAELRHELREIKDEVSELQGRVGELGREMAKMATSPTNLSSGPNTQTAAVSVAPQTTSSLV</sequence>
<dbReference type="EMBL" id="ML213676">
    <property type="protein sequence ID" value="TFK32399.1"/>
    <property type="molecule type" value="Genomic_DNA"/>
</dbReference>
<dbReference type="OrthoDB" id="3269842at2759"/>
<gene>
    <name evidence="2" type="ORF">BDQ12DRAFT_617098</name>
</gene>
<feature type="non-terminal residue" evidence="2">
    <location>
        <position position="150"/>
    </location>
</feature>
<evidence type="ECO:0000256" key="1">
    <source>
        <dbReference type="SAM" id="MobiDB-lite"/>
    </source>
</evidence>
<feature type="compositionally biased region" description="Basic and acidic residues" evidence="1">
    <location>
        <begin position="69"/>
        <end position="85"/>
    </location>
</feature>
<reference evidence="2 3" key="1">
    <citation type="journal article" date="2019" name="Nat. Ecol. Evol.">
        <title>Megaphylogeny resolves global patterns of mushroom evolution.</title>
        <authorList>
            <person name="Varga T."/>
            <person name="Krizsan K."/>
            <person name="Foldi C."/>
            <person name="Dima B."/>
            <person name="Sanchez-Garcia M."/>
            <person name="Sanchez-Ramirez S."/>
            <person name="Szollosi G.J."/>
            <person name="Szarkandi J.G."/>
            <person name="Papp V."/>
            <person name="Albert L."/>
            <person name="Andreopoulos W."/>
            <person name="Angelini C."/>
            <person name="Antonin V."/>
            <person name="Barry K.W."/>
            <person name="Bougher N.L."/>
            <person name="Buchanan P."/>
            <person name="Buyck B."/>
            <person name="Bense V."/>
            <person name="Catcheside P."/>
            <person name="Chovatia M."/>
            <person name="Cooper J."/>
            <person name="Damon W."/>
            <person name="Desjardin D."/>
            <person name="Finy P."/>
            <person name="Geml J."/>
            <person name="Haridas S."/>
            <person name="Hughes K."/>
            <person name="Justo A."/>
            <person name="Karasinski D."/>
            <person name="Kautmanova I."/>
            <person name="Kiss B."/>
            <person name="Kocsube S."/>
            <person name="Kotiranta H."/>
            <person name="LaButti K.M."/>
            <person name="Lechner B.E."/>
            <person name="Liimatainen K."/>
            <person name="Lipzen A."/>
            <person name="Lukacs Z."/>
            <person name="Mihaltcheva S."/>
            <person name="Morgado L.N."/>
            <person name="Niskanen T."/>
            <person name="Noordeloos M.E."/>
            <person name="Ohm R.A."/>
            <person name="Ortiz-Santana B."/>
            <person name="Ovrebo C."/>
            <person name="Racz N."/>
            <person name="Riley R."/>
            <person name="Savchenko A."/>
            <person name="Shiryaev A."/>
            <person name="Soop K."/>
            <person name="Spirin V."/>
            <person name="Szebenyi C."/>
            <person name="Tomsovsky M."/>
            <person name="Tulloss R.E."/>
            <person name="Uehling J."/>
            <person name="Grigoriev I.V."/>
            <person name="Vagvolgyi C."/>
            <person name="Papp T."/>
            <person name="Martin F.M."/>
            <person name="Miettinen O."/>
            <person name="Hibbett D.S."/>
            <person name="Nagy L.G."/>
        </authorList>
    </citation>
    <scope>NUCLEOTIDE SEQUENCE [LARGE SCALE GENOMIC DNA]</scope>
    <source>
        <strain evidence="2 3">CBS 166.37</strain>
    </source>
</reference>
<dbReference type="Proteomes" id="UP000308652">
    <property type="component" value="Unassembled WGS sequence"/>
</dbReference>
<dbReference type="AlphaFoldDB" id="A0A5C3LH22"/>
<keyword evidence="3" id="KW-1185">Reference proteome</keyword>